<evidence type="ECO:0000313" key="1">
    <source>
        <dbReference type="EMBL" id="DAD88110.1"/>
    </source>
</evidence>
<dbReference type="EMBL" id="BK015035">
    <property type="protein sequence ID" value="DAD88110.1"/>
    <property type="molecule type" value="Genomic_DNA"/>
</dbReference>
<proteinExistence type="predicted"/>
<accession>A0A8S5N0J1</accession>
<reference evidence="1" key="1">
    <citation type="journal article" date="2021" name="Proc. Natl. Acad. Sci. U.S.A.">
        <title>A Catalog of Tens of Thousands of Viruses from Human Metagenomes Reveals Hidden Associations with Chronic Diseases.</title>
        <authorList>
            <person name="Tisza M.J."/>
            <person name="Buck C.B."/>
        </authorList>
    </citation>
    <scope>NUCLEOTIDE SEQUENCE</scope>
    <source>
        <strain evidence="1">Ctpbb7</strain>
    </source>
</reference>
<name>A0A8S5N0J1_9CAUD</name>
<protein>
    <submittedName>
        <fullName evidence="1">Uncharacterized protein</fullName>
    </submittedName>
</protein>
<sequence>MNYEAGSRKETDMTGFEITARHNILCQPGRRVKMLTYGGKENNVILTKWTRWTVVKSYKDYVLMRSEKGYHECFNHFDIEKTIRKGEIK</sequence>
<organism evidence="1">
    <name type="scientific">Siphoviridae sp. ctpbb7</name>
    <dbReference type="NCBI Taxonomy" id="2826465"/>
    <lineage>
        <taxon>Viruses</taxon>
        <taxon>Duplodnaviria</taxon>
        <taxon>Heunggongvirae</taxon>
        <taxon>Uroviricota</taxon>
        <taxon>Caudoviricetes</taxon>
    </lineage>
</organism>